<evidence type="ECO:0000259" key="1">
    <source>
        <dbReference type="Pfam" id="PF23296"/>
    </source>
</evidence>
<dbReference type="RefSeq" id="WP_062698200.1">
    <property type="nucleotide sequence ID" value="NZ_LJOD01000004.1"/>
</dbReference>
<protein>
    <recommendedName>
        <fullName evidence="1">DUF7079 domain-containing protein</fullName>
    </recommendedName>
</protein>
<gene>
    <name evidence="2" type="ORF">AOB46_08340</name>
</gene>
<dbReference type="EMBL" id="LJOD01000004">
    <property type="protein sequence ID" value="KPE51652.1"/>
    <property type="molecule type" value="Genomic_DNA"/>
</dbReference>
<reference evidence="3" key="2">
    <citation type="submission" date="2015-09" db="EMBL/GenBank/DDBJ databases">
        <title>Draft genome sequence of a multidrug-resistant Chryseobacterium indologenes isolate from Malaysia.</title>
        <authorList>
            <person name="Yu C.Y."/>
            <person name="Ang G.Y."/>
            <person name="Chan K.-G."/>
        </authorList>
    </citation>
    <scope>NUCLEOTIDE SEQUENCE [LARGE SCALE GENOMIC DNA]</scope>
    <source>
        <strain evidence="3">CI_885</strain>
    </source>
</reference>
<evidence type="ECO:0000313" key="2">
    <source>
        <dbReference type="EMBL" id="KPE51652.1"/>
    </source>
</evidence>
<feature type="domain" description="DUF7079" evidence="1">
    <location>
        <begin position="9"/>
        <end position="118"/>
    </location>
</feature>
<dbReference type="Proteomes" id="UP000037953">
    <property type="component" value="Unassembled WGS sequence"/>
</dbReference>
<dbReference type="InterPro" id="IPR055507">
    <property type="entry name" value="DUF7079"/>
</dbReference>
<dbReference type="Pfam" id="PF23296">
    <property type="entry name" value="DUF7079"/>
    <property type="match status" value="1"/>
</dbReference>
<organism evidence="2 3">
    <name type="scientific">Chryseobacterium indologenes</name>
    <name type="common">Flavobacterium indologenes</name>
    <dbReference type="NCBI Taxonomy" id="253"/>
    <lineage>
        <taxon>Bacteria</taxon>
        <taxon>Pseudomonadati</taxon>
        <taxon>Bacteroidota</taxon>
        <taxon>Flavobacteriia</taxon>
        <taxon>Flavobacteriales</taxon>
        <taxon>Weeksellaceae</taxon>
        <taxon>Chryseobacterium group</taxon>
        <taxon>Chryseobacterium</taxon>
    </lineage>
</organism>
<proteinExistence type="predicted"/>
<dbReference type="PATRIC" id="fig|253.9.peg.3410"/>
<accession>A0A0N0IWU3</accession>
<dbReference type="OrthoDB" id="8684941at2"/>
<name>A0A0N0IWU3_CHRID</name>
<sequence length="129" mass="15477">MKELQFPHERRLIWKALSELYLDTELQDSDFRDIVSILLKSPFTFEEIRGIDQYEVFPVLFFNLLNPAGQWAGFEEERLVKNILSWLGSRSQLDIFALKCVYPIYEPINRSYWKKLEEIYNQSDESGYR</sequence>
<dbReference type="AlphaFoldDB" id="A0A0N0IWU3"/>
<reference evidence="2 3" key="1">
    <citation type="journal article" date="2015" name="Genom Data">
        <title>Draft genome sequence of a multidrug-resistant Chryseobacterium indologenes isolate from Malaysia.</title>
        <authorList>
            <person name="Yu C.Y."/>
            <person name="Ang G.Y."/>
            <person name="Cheng H.J."/>
            <person name="Cheong Y.M."/>
            <person name="Yin W.F."/>
            <person name="Chan K.G."/>
        </authorList>
    </citation>
    <scope>NUCLEOTIDE SEQUENCE [LARGE SCALE GENOMIC DNA]</scope>
    <source>
        <strain evidence="2 3">CI_885</strain>
    </source>
</reference>
<evidence type="ECO:0000313" key="3">
    <source>
        <dbReference type="Proteomes" id="UP000037953"/>
    </source>
</evidence>
<comment type="caution">
    <text evidence="2">The sequence shown here is derived from an EMBL/GenBank/DDBJ whole genome shotgun (WGS) entry which is preliminary data.</text>
</comment>